<evidence type="ECO:0000256" key="2">
    <source>
        <dbReference type="ARBA" id="ARBA00022448"/>
    </source>
</evidence>
<evidence type="ECO:0000256" key="6">
    <source>
        <dbReference type="ARBA" id="ARBA00023136"/>
    </source>
</evidence>
<keyword evidence="4 7" id="KW-0812">Transmembrane</keyword>
<keyword evidence="2" id="KW-0813">Transport</keyword>
<evidence type="ECO:0000256" key="1">
    <source>
        <dbReference type="ARBA" id="ARBA00004651"/>
    </source>
</evidence>
<feature type="transmembrane region" description="Helical" evidence="7">
    <location>
        <begin position="384"/>
        <end position="406"/>
    </location>
</feature>
<comment type="subcellular location">
    <subcellularLocation>
        <location evidence="1">Cell membrane</location>
        <topology evidence="1">Multi-pass membrane protein</topology>
    </subcellularLocation>
</comment>
<dbReference type="PANTHER" id="PTHR23517">
    <property type="entry name" value="RESISTANCE PROTEIN MDTM, PUTATIVE-RELATED-RELATED"/>
    <property type="match status" value="1"/>
</dbReference>
<dbReference type="PANTHER" id="PTHR23517:SF15">
    <property type="entry name" value="PROTON-DEPENDENT OLIGOPEPTIDE FAMILY TRANSPORT PROTEIN"/>
    <property type="match status" value="1"/>
</dbReference>
<gene>
    <name evidence="8" type="ORF">AAA081_03225</name>
</gene>
<dbReference type="InterPro" id="IPR005279">
    <property type="entry name" value="Dipep/tripep_permease"/>
</dbReference>
<dbReference type="EMBL" id="JBBNPS010000005">
    <property type="protein sequence ID" value="MEQ3353315.1"/>
    <property type="molecule type" value="Genomic_DNA"/>
</dbReference>
<feature type="transmembrane region" description="Helical" evidence="7">
    <location>
        <begin position="115"/>
        <end position="132"/>
    </location>
</feature>
<dbReference type="CDD" id="cd17346">
    <property type="entry name" value="MFS_DtpA_like"/>
    <property type="match status" value="1"/>
</dbReference>
<feature type="transmembrane region" description="Helical" evidence="7">
    <location>
        <begin position="238"/>
        <end position="266"/>
    </location>
</feature>
<keyword evidence="3" id="KW-1003">Cell membrane</keyword>
<feature type="transmembrane region" description="Helical" evidence="7">
    <location>
        <begin position="181"/>
        <end position="202"/>
    </location>
</feature>
<keyword evidence="6 7" id="KW-0472">Membrane</keyword>
<feature type="transmembrane region" description="Helical" evidence="7">
    <location>
        <begin position="64"/>
        <end position="84"/>
    </location>
</feature>
<feature type="transmembrane region" description="Helical" evidence="7">
    <location>
        <begin position="153"/>
        <end position="175"/>
    </location>
</feature>
<feature type="transmembrane region" description="Helical" evidence="7">
    <location>
        <begin position="91"/>
        <end position="109"/>
    </location>
</feature>
<proteinExistence type="predicted"/>
<dbReference type="InterPro" id="IPR011701">
    <property type="entry name" value="MFS"/>
</dbReference>
<feature type="transmembrane region" description="Helical" evidence="7">
    <location>
        <begin position="351"/>
        <end position="372"/>
    </location>
</feature>
<feature type="transmembrane region" description="Helical" evidence="7">
    <location>
        <begin position="34"/>
        <end position="52"/>
    </location>
</feature>
<dbReference type="InterPro" id="IPR050171">
    <property type="entry name" value="MFS_Transporters"/>
</dbReference>
<dbReference type="Gene3D" id="1.20.1250.20">
    <property type="entry name" value="MFS general substrate transporter like domains"/>
    <property type="match status" value="2"/>
</dbReference>
<feature type="transmembrane region" description="Helical" evidence="7">
    <location>
        <begin position="418"/>
        <end position="436"/>
    </location>
</feature>
<feature type="transmembrane region" description="Helical" evidence="7">
    <location>
        <begin position="286"/>
        <end position="307"/>
    </location>
</feature>
<evidence type="ECO:0000256" key="7">
    <source>
        <dbReference type="SAM" id="Phobius"/>
    </source>
</evidence>
<evidence type="ECO:0000256" key="5">
    <source>
        <dbReference type="ARBA" id="ARBA00022989"/>
    </source>
</evidence>
<dbReference type="Proteomes" id="UP001481872">
    <property type="component" value="Unassembled WGS sequence"/>
</dbReference>
<protein>
    <submittedName>
        <fullName evidence="8">Peptide MFS transporter</fullName>
    </submittedName>
</protein>
<evidence type="ECO:0000313" key="8">
    <source>
        <dbReference type="EMBL" id="MEQ3353315.1"/>
    </source>
</evidence>
<feature type="transmembrane region" description="Helical" evidence="7">
    <location>
        <begin position="319"/>
        <end position="339"/>
    </location>
</feature>
<dbReference type="Pfam" id="PF07690">
    <property type="entry name" value="MFS_1"/>
    <property type="match status" value="1"/>
</dbReference>
<reference evidence="8 9" key="1">
    <citation type="submission" date="2024-04" db="EMBL/GenBank/DDBJ databases">
        <title>Human intestinal bacterial collection.</title>
        <authorList>
            <person name="Pauvert C."/>
            <person name="Hitch T.C.A."/>
            <person name="Clavel T."/>
        </authorList>
    </citation>
    <scope>NUCLEOTIDE SEQUENCE [LARGE SCALE GENOMIC DNA]</scope>
    <source>
        <strain evidence="8 9">CLA-SR-H026</strain>
    </source>
</reference>
<sequence length="448" mass="48581">MAEGIHERNLIKGKNTAMGGGFYLASATLAVERFAFYAVKWLMTIMVAAAVAKGGLGMGKADAAKVSANLVAMTYITPLFGSILSDRFIGARYLIPVGMAVMGAGYFLGYKADSIAMINAMILVVSLGNGLFKSQIHAVTGRLFKDQKLLDKAFSTQYAIANIGSFLGTAIIGVLVMGRGYAFGFLVCALVLFAAALIFVLGGKCLGDTGKKPFKYDEKKEKEEKVKRPLTSGEKKRVGAIVLVSFFSILFRVFWHLAYLPVYFHWAGENPAANWMVGSFTVPSSWFDALNSLCCIIMGPALGMYWAKRARSEKGDFNMFQKTAFGLLLLGAAYGIFAVADVARGEGQAGLTWIVAFGIVLSLGEMVFAPLGNAFISKYAPAHLLSTLMSVWVFAIFISAKTYGYLYEFTLQFPFAKTYFIIAAVITFGGILLAAFSPKLNRLVEDEK</sequence>
<keyword evidence="5 7" id="KW-1133">Transmembrane helix</keyword>
<evidence type="ECO:0000313" key="9">
    <source>
        <dbReference type="Proteomes" id="UP001481872"/>
    </source>
</evidence>
<dbReference type="InterPro" id="IPR036259">
    <property type="entry name" value="MFS_trans_sf"/>
</dbReference>
<comment type="caution">
    <text evidence="8">The sequence shown here is derived from an EMBL/GenBank/DDBJ whole genome shotgun (WGS) entry which is preliminary data.</text>
</comment>
<organism evidence="8 9">
    <name type="scientific">Aedoeadaptatus acetigenes</name>
    <dbReference type="NCBI Taxonomy" id="2981723"/>
    <lineage>
        <taxon>Bacteria</taxon>
        <taxon>Bacillati</taxon>
        <taxon>Bacillota</taxon>
        <taxon>Tissierellia</taxon>
        <taxon>Tissierellales</taxon>
        <taxon>Peptoniphilaceae</taxon>
        <taxon>Aedoeadaptatus</taxon>
    </lineage>
</organism>
<keyword evidence="9" id="KW-1185">Reference proteome</keyword>
<dbReference type="SUPFAM" id="SSF103473">
    <property type="entry name" value="MFS general substrate transporter"/>
    <property type="match status" value="1"/>
</dbReference>
<name>A0ABV1J540_9FIRM</name>
<dbReference type="RefSeq" id="WP_349053675.1">
    <property type="nucleotide sequence ID" value="NZ_JBBNPS010000005.1"/>
</dbReference>
<accession>A0ABV1J540</accession>
<evidence type="ECO:0000256" key="3">
    <source>
        <dbReference type="ARBA" id="ARBA00022475"/>
    </source>
</evidence>
<evidence type="ECO:0000256" key="4">
    <source>
        <dbReference type="ARBA" id="ARBA00022692"/>
    </source>
</evidence>